<evidence type="ECO:0000313" key="2">
    <source>
        <dbReference type="WBParaSite" id="ECPE_0001724101-mRNA-1"/>
    </source>
</evidence>
<reference evidence="2" key="1">
    <citation type="submission" date="2016-06" db="UniProtKB">
        <authorList>
            <consortium name="WormBaseParasite"/>
        </authorList>
    </citation>
    <scope>IDENTIFICATION</scope>
</reference>
<dbReference type="AlphaFoldDB" id="A0A183BDB2"/>
<protein>
    <submittedName>
        <fullName evidence="2">VWFA domain-containing protein</fullName>
    </submittedName>
</protein>
<dbReference type="PANTHER" id="PTHR46478:SF1">
    <property type="entry name" value="VON WILLEBRAND FACTOR A DOMAIN-CONTAINING PROTEIN 3A"/>
    <property type="match status" value="1"/>
</dbReference>
<dbReference type="WBParaSite" id="ECPE_0001724101-mRNA-1">
    <property type="protein sequence ID" value="ECPE_0001724101-mRNA-1"/>
    <property type="gene ID" value="ECPE_0001724101"/>
</dbReference>
<dbReference type="PANTHER" id="PTHR46478">
    <property type="entry name" value="VON WILLEBRAND FACTOR A DOMAIN-CONTAINING PROTEIN 3A"/>
    <property type="match status" value="1"/>
</dbReference>
<accession>A0A183BDB2</accession>
<proteinExistence type="predicted"/>
<sequence length="306" mass="34892">LQLYLNKSQKHPREERAKPYTQWANVNAQPSSARSKTDEFITTKHQHYHTLSAVRSQDLRAEDASRQTSEEWLANHGLVALNLTARDLVAMGRIVSPDTETSTPERLRMGDKMTVQQDLKRNPPEALEYDLETVTEYECKLHSAMANYTLRIKWLMQSSRRVFGVIKGEHIGLLLDASHMNLGYGRDRLYRDYLIQLIDEQLAAKHIQTVFVATYGTQTSMLWPVPMTVNGRVLEELKTFVREEMKPSGSSNLLDGIKKFPLCNFRYNSVTPIFAAGSNKKPEMKRADSLKLISFSGPLYPQIFGG</sequence>
<feature type="region of interest" description="Disordered" evidence="1">
    <location>
        <begin position="1"/>
        <end position="37"/>
    </location>
</feature>
<evidence type="ECO:0000256" key="1">
    <source>
        <dbReference type="SAM" id="MobiDB-lite"/>
    </source>
</evidence>
<name>A0A183BDB2_9TREM</name>
<feature type="compositionally biased region" description="Polar residues" evidence="1">
    <location>
        <begin position="22"/>
        <end position="34"/>
    </location>
</feature>
<organism evidence="2">
    <name type="scientific">Echinostoma caproni</name>
    <dbReference type="NCBI Taxonomy" id="27848"/>
    <lineage>
        <taxon>Eukaryota</taxon>
        <taxon>Metazoa</taxon>
        <taxon>Spiralia</taxon>
        <taxon>Lophotrochozoa</taxon>
        <taxon>Platyhelminthes</taxon>
        <taxon>Trematoda</taxon>
        <taxon>Digenea</taxon>
        <taxon>Plagiorchiida</taxon>
        <taxon>Echinostomata</taxon>
        <taxon>Echinostomatoidea</taxon>
        <taxon>Echinostomatidae</taxon>
        <taxon>Echinostoma</taxon>
    </lineage>
</organism>